<keyword evidence="4" id="KW-1185">Reference proteome</keyword>
<accession>A0A2J6TRR2</accession>
<feature type="compositionally biased region" description="Low complexity" evidence="1">
    <location>
        <begin position="203"/>
        <end position="219"/>
    </location>
</feature>
<evidence type="ECO:0000313" key="3">
    <source>
        <dbReference type="EMBL" id="PMD65704.1"/>
    </source>
</evidence>
<feature type="region of interest" description="Disordered" evidence="1">
    <location>
        <begin position="203"/>
        <end position="290"/>
    </location>
</feature>
<keyword evidence="2" id="KW-1133">Transmembrane helix</keyword>
<feature type="compositionally biased region" description="Pro residues" evidence="1">
    <location>
        <begin position="268"/>
        <end position="284"/>
    </location>
</feature>
<dbReference type="GeneID" id="36587425"/>
<dbReference type="RefSeq" id="XP_024742608.1">
    <property type="nucleotide sequence ID" value="XM_024879348.1"/>
</dbReference>
<organism evidence="3 4">
    <name type="scientific">Hyaloscypha bicolor E</name>
    <dbReference type="NCBI Taxonomy" id="1095630"/>
    <lineage>
        <taxon>Eukaryota</taxon>
        <taxon>Fungi</taxon>
        <taxon>Dikarya</taxon>
        <taxon>Ascomycota</taxon>
        <taxon>Pezizomycotina</taxon>
        <taxon>Leotiomycetes</taxon>
        <taxon>Helotiales</taxon>
        <taxon>Hyaloscyphaceae</taxon>
        <taxon>Hyaloscypha</taxon>
        <taxon>Hyaloscypha bicolor</taxon>
    </lineage>
</organism>
<feature type="compositionally biased region" description="Polar residues" evidence="1">
    <location>
        <begin position="146"/>
        <end position="161"/>
    </location>
</feature>
<proteinExistence type="predicted"/>
<dbReference type="STRING" id="1095630.A0A2J6TRR2"/>
<protein>
    <submittedName>
        <fullName evidence="3">Uncharacterized protein</fullName>
    </submittedName>
</protein>
<dbReference type="Proteomes" id="UP000235371">
    <property type="component" value="Unassembled WGS sequence"/>
</dbReference>
<sequence>MAESQSTAQTVGRGEHDLGIRILVAVVILVGILLVFYFFMRRLRKQQQKRMRDLENGLVEVKESHAMRSLDDTLKGVSDRSGSWESYHSSPFSGKFNVPSGVVPHRLFHPGIKRSRSIQSPQPIRLQLPCQSFSYPHLKRYPSSSSTASFNSYLNKPMSPSTTMQTRRPETPPPPPQVEEIIMMATTPPHLRQVRSIWSFSAASSVPSSSPSVYSTTPSRPKLFEPSRLSIPRDTSPEPYSLPSSPLPSPPLSIHDPDEPRPRLHSLQPPPQARNPSPPPPLPTPKNTLRQSIPIEPLPLSAALGQHEFPNTEQALALSTLLSLPPFVERPLTEGSDSTIERWLDGYTGTASELGSILGESDAATQPRTRRIQSLSLIPRVQSVRSSIRRLSESGPQWIGAAF</sequence>
<gene>
    <name evidence="3" type="ORF">K444DRAFT_608273</name>
</gene>
<keyword evidence="2" id="KW-0472">Membrane</keyword>
<evidence type="ECO:0000256" key="1">
    <source>
        <dbReference type="SAM" id="MobiDB-lite"/>
    </source>
</evidence>
<dbReference type="InParanoid" id="A0A2J6TRR2"/>
<feature type="transmembrane region" description="Helical" evidence="2">
    <location>
        <begin position="20"/>
        <end position="40"/>
    </location>
</feature>
<keyword evidence="2" id="KW-0812">Transmembrane</keyword>
<reference evidence="3 4" key="1">
    <citation type="submission" date="2016-04" db="EMBL/GenBank/DDBJ databases">
        <title>A degradative enzymes factory behind the ericoid mycorrhizal symbiosis.</title>
        <authorList>
            <consortium name="DOE Joint Genome Institute"/>
            <person name="Martino E."/>
            <person name="Morin E."/>
            <person name="Grelet G."/>
            <person name="Kuo A."/>
            <person name="Kohler A."/>
            <person name="Daghino S."/>
            <person name="Barry K."/>
            <person name="Choi C."/>
            <person name="Cichocki N."/>
            <person name="Clum A."/>
            <person name="Copeland A."/>
            <person name="Hainaut M."/>
            <person name="Haridas S."/>
            <person name="Labutti K."/>
            <person name="Lindquist E."/>
            <person name="Lipzen A."/>
            <person name="Khouja H.-R."/>
            <person name="Murat C."/>
            <person name="Ohm R."/>
            <person name="Olson A."/>
            <person name="Spatafora J."/>
            <person name="Veneault-Fourrey C."/>
            <person name="Henrissat B."/>
            <person name="Grigoriev I."/>
            <person name="Martin F."/>
            <person name="Perotto S."/>
        </authorList>
    </citation>
    <scope>NUCLEOTIDE SEQUENCE [LARGE SCALE GENOMIC DNA]</scope>
    <source>
        <strain evidence="3 4">E</strain>
    </source>
</reference>
<dbReference type="AlphaFoldDB" id="A0A2J6TRR2"/>
<dbReference type="OrthoDB" id="3542176at2759"/>
<evidence type="ECO:0000313" key="4">
    <source>
        <dbReference type="Proteomes" id="UP000235371"/>
    </source>
</evidence>
<name>A0A2J6TRR2_9HELO</name>
<evidence type="ECO:0000256" key="2">
    <source>
        <dbReference type="SAM" id="Phobius"/>
    </source>
</evidence>
<feature type="region of interest" description="Disordered" evidence="1">
    <location>
        <begin position="146"/>
        <end position="178"/>
    </location>
</feature>
<dbReference type="EMBL" id="KZ613746">
    <property type="protein sequence ID" value="PMD65704.1"/>
    <property type="molecule type" value="Genomic_DNA"/>
</dbReference>